<dbReference type="Gene3D" id="3.90.1140.10">
    <property type="entry name" value="Cyclic phosphodiesterase"/>
    <property type="match status" value="1"/>
</dbReference>
<organism evidence="1 2">
    <name type="scientific">Candidatus Choladousia intestinavium</name>
    <dbReference type="NCBI Taxonomy" id="2840727"/>
    <lineage>
        <taxon>Bacteria</taxon>
        <taxon>Bacillati</taxon>
        <taxon>Bacillota</taxon>
        <taxon>Clostridia</taxon>
        <taxon>Lachnospirales</taxon>
        <taxon>Lachnospiraceae</taxon>
        <taxon>Lachnospiraceae incertae sedis</taxon>
        <taxon>Candidatus Choladousia</taxon>
    </lineage>
</organism>
<sequence length="250" mass="29178">MKEKRCQEGRIAMRDRKEMETLEEFRFRTQSFNQNSLPLEGMETNPGLLKKVNQEGNFLEYRGNTVVFVLPREIKEKISVFQEKLYSLCREILAEPLEADTFHLTLHDLASGPPSGSLEHRIRETRFGAAKKTAGLSREGETIRLRSTFLFNMVNTSMVLGFEPEEEESCQRLMRYYEAFQETVRLSYPLTPHVTVAYFRPGRISGEQIGRLQEAVDFVKAREQLKLELTGAMLEYQEFSDMNHYWRGCR</sequence>
<dbReference type="InterPro" id="IPR009097">
    <property type="entry name" value="Cyclic_Pdiesterase"/>
</dbReference>
<dbReference type="AlphaFoldDB" id="A0A9D1D933"/>
<evidence type="ECO:0000313" key="1">
    <source>
        <dbReference type="EMBL" id="HIR13604.1"/>
    </source>
</evidence>
<protein>
    <recommendedName>
        <fullName evidence="3">DUF1868 domain-containing protein</fullName>
    </recommendedName>
</protein>
<evidence type="ECO:0008006" key="3">
    <source>
        <dbReference type="Google" id="ProtNLM"/>
    </source>
</evidence>
<accession>A0A9D1D933</accession>
<reference evidence="1" key="2">
    <citation type="journal article" date="2021" name="PeerJ">
        <title>Extensive microbial diversity within the chicken gut microbiome revealed by metagenomics and culture.</title>
        <authorList>
            <person name="Gilroy R."/>
            <person name="Ravi A."/>
            <person name="Getino M."/>
            <person name="Pursley I."/>
            <person name="Horton D.L."/>
            <person name="Alikhan N.F."/>
            <person name="Baker D."/>
            <person name="Gharbi K."/>
            <person name="Hall N."/>
            <person name="Watson M."/>
            <person name="Adriaenssens E.M."/>
            <person name="Foster-Nyarko E."/>
            <person name="Jarju S."/>
            <person name="Secka A."/>
            <person name="Antonio M."/>
            <person name="Oren A."/>
            <person name="Chaudhuri R.R."/>
            <person name="La Ragione R."/>
            <person name="Hildebrand F."/>
            <person name="Pallen M.J."/>
        </authorList>
    </citation>
    <scope>NUCLEOTIDE SEQUENCE</scope>
    <source>
        <strain evidence="1">ChiSjej4B22-8148</strain>
    </source>
</reference>
<dbReference type="SUPFAM" id="SSF55144">
    <property type="entry name" value="LigT-like"/>
    <property type="match status" value="1"/>
</dbReference>
<reference evidence="1" key="1">
    <citation type="submission" date="2020-10" db="EMBL/GenBank/DDBJ databases">
        <authorList>
            <person name="Gilroy R."/>
        </authorList>
    </citation>
    <scope>NUCLEOTIDE SEQUENCE</scope>
    <source>
        <strain evidence="1">ChiSjej4B22-8148</strain>
    </source>
</reference>
<dbReference type="EMBL" id="DVGK01000077">
    <property type="protein sequence ID" value="HIR13604.1"/>
    <property type="molecule type" value="Genomic_DNA"/>
</dbReference>
<evidence type="ECO:0000313" key="2">
    <source>
        <dbReference type="Proteomes" id="UP000886757"/>
    </source>
</evidence>
<name>A0A9D1D933_9FIRM</name>
<gene>
    <name evidence="1" type="ORF">IAB31_06745</name>
</gene>
<dbReference type="Proteomes" id="UP000886757">
    <property type="component" value="Unassembled WGS sequence"/>
</dbReference>
<comment type="caution">
    <text evidence="1">The sequence shown here is derived from an EMBL/GenBank/DDBJ whole genome shotgun (WGS) entry which is preliminary data.</text>
</comment>
<proteinExistence type="predicted"/>